<accession>A0AAD6LM96</accession>
<evidence type="ECO:0000256" key="5">
    <source>
        <dbReference type="ARBA" id="ARBA00023136"/>
    </source>
</evidence>
<feature type="transmembrane region" description="Helical" evidence="7">
    <location>
        <begin position="103"/>
        <end position="126"/>
    </location>
</feature>
<dbReference type="EMBL" id="JAQIZT010000015">
    <property type="protein sequence ID" value="KAJ6969747.1"/>
    <property type="molecule type" value="Genomic_DNA"/>
</dbReference>
<gene>
    <name evidence="8" type="ORF">NC653_034327</name>
</gene>
<dbReference type="Pfam" id="PF02532">
    <property type="entry name" value="PsbI"/>
    <property type="match status" value="1"/>
</dbReference>
<evidence type="ECO:0000313" key="9">
    <source>
        <dbReference type="Proteomes" id="UP001164929"/>
    </source>
</evidence>
<dbReference type="InterPro" id="IPR003686">
    <property type="entry name" value="PSII_PsbI"/>
</dbReference>
<keyword evidence="3 7" id="KW-0812">Transmembrane</keyword>
<keyword evidence="1" id="KW-0674">Reaction center</keyword>
<evidence type="ECO:0000256" key="3">
    <source>
        <dbReference type="ARBA" id="ARBA00022692"/>
    </source>
</evidence>
<sequence>MKPIVHSKSFYYYSVFGKIGNPCTGFLRLYNLGLRKAEFILLLSPILCAWECLKWKNCEGRKLETCHYLGTWNICQLLVMSHDIGIVYNKLINGVLTSSICPLITYCLGVPGVVIVVASLFIFGFLSNDPRCNP</sequence>
<dbReference type="Proteomes" id="UP001164929">
    <property type="component" value="Chromosome 15"/>
</dbReference>
<dbReference type="GO" id="GO:0009539">
    <property type="term" value="C:photosystem II reaction center"/>
    <property type="evidence" value="ECO:0007669"/>
    <property type="project" value="InterPro"/>
</dbReference>
<comment type="caution">
    <text evidence="8">The sequence shown here is derived from an EMBL/GenBank/DDBJ whole genome shotgun (WGS) entry which is preliminary data.</text>
</comment>
<reference evidence="8" key="1">
    <citation type="journal article" date="2023" name="Mol. Ecol. Resour.">
        <title>Chromosome-level genome assembly of a triploid poplar Populus alba 'Berolinensis'.</title>
        <authorList>
            <person name="Chen S."/>
            <person name="Yu Y."/>
            <person name="Wang X."/>
            <person name="Wang S."/>
            <person name="Zhang T."/>
            <person name="Zhou Y."/>
            <person name="He R."/>
            <person name="Meng N."/>
            <person name="Wang Y."/>
            <person name="Liu W."/>
            <person name="Liu Z."/>
            <person name="Liu J."/>
            <person name="Guo Q."/>
            <person name="Huang H."/>
            <person name="Sederoff R.R."/>
            <person name="Wang G."/>
            <person name="Qu G."/>
            <person name="Chen S."/>
        </authorList>
    </citation>
    <scope>NUCLEOTIDE SEQUENCE</scope>
    <source>
        <strain evidence="8">SC-2020</strain>
    </source>
</reference>
<evidence type="ECO:0000256" key="4">
    <source>
        <dbReference type="ARBA" id="ARBA00022989"/>
    </source>
</evidence>
<keyword evidence="4 7" id="KW-1133">Transmembrane helix</keyword>
<keyword evidence="6" id="KW-0604">Photosystem II</keyword>
<keyword evidence="5 7" id="KW-0472">Membrane</keyword>
<evidence type="ECO:0000256" key="1">
    <source>
        <dbReference type="ARBA" id="ARBA00022469"/>
    </source>
</evidence>
<organism evidence="8 9">
    <name type="scientific">Populus alba x Populus x berolinensis</name>
    <dbReference type="NCBI Taxonomy" id="444605"/>
    <lineage>
        <taxon>Eukaryota</taxon>
        <taxon>Viridiplantae</taxon>
        <taxon>Streptophyta</taxon>
        <taxon>Embryophyta</taxon>
        <taxon>Tracheophyta</taxon>
        <taxon>Spermatophyta</taxon>
        <taxon>Magnoliopsida</taxon>
        <taxon>eudicotyledons</taxon>
        <taxon>Gunneridae</taxon>
        <taxon>Pentapetalae</taxon>
        <taxon>rosids</taxon>
        <taxon>fabids</taxon>
        <taxon>Malpighiales</taxon>
        <taxon>Salicaceae</taxon>
        <taxon>Saliceae</taxon>
        <taxon>Populus</taxon>
    </lineage>
</organism>
<evidence type="ECO:0000256" key="6">
    <source>
        <dbReference type="ARBA" id="ARBA00023276"/>
    </source>
</evidence>
<dbReference type="InterPro" id="IPR037271">
    <property type="entry name" value="PSII_PsbI_sf"/>
</dbReference>
<dbReference type="GO" id="GO:0015979">
    <property type="term" value="P:photosynthesis"/>
    <property type="evidence" value="ECO:0007669"/>
    <property type="project" value="UniProtKB-KW"/>
</dbReference>
<evidence type="ECO:0000256" key="2">
    <source>
        <dbReference type="ARBA" id="ARBA00022531"/>
    </source>
</evidence>
<evidence type="ECO:0000313" key="8">
    <source>
        <dbReference type="EMBL" id="KAJ6969747.1"/>
    </source>
</evidence>
<name>A0AAD6LM96_9ROSI</name>
<proteinExistence type="predicted"/>
<keyword evidence="9" id="KW-1185">Reference proteome</keyword>
<protein>
    <submittedName>
        <fullName evidence="8">Uncharacterized protein</fullName>
    </submittedName>
</protein>
<evidence type="ECO:0000256" key="7">
    <source>
        <dbReference type="SAM" id="Phobius"/>
    </source>
</evidence>
<dbReference type="SUPFAM" id="SSF161041">
    <property type="entry name" value="Photosystem II reaction center protein I, PsbI"/>
    <property type="match status" value="1"/>
</dbReference>
<dbReference type="AlphaFoldDB" id="A0AAD6LM96"/>
<keyword evidence="2" id="KW-0602">Photosynthesis</keyword>